<reference evidence="3" key="1">
    <citation type="journal article" date="2020" name="Stud. Mycol.">
        <title>101 Dothideomycetes genomes: a test case for predicting lifestyles and emergence of pathogens.</title>
        <authorList>
            <person name="Haridas S."/>
            <person name="Albert R."/>
            <person name="Binder M."/>
            <person name="Bloem J."/>
            <person name="Labutti K."/>
            <person name="Salamov A."/>
            <person name="Andreopoulos B."/>
            <person name="Baker S."/>
            <person name="Barry K."/>
            <person name="Bills G."/>
            <person name="Bluhm B."/>
            <person name="Cannon C."/>
            <person name="Castanera R."/>
            <person name="Culley D."/>
            <person name="Daum C."/>
            <person name="Ezra D."/>
            <person name="Gonzalez J."/>
            <person name="Henrissat B."/>
            <person name="Kuo A."/>
            <person name="Liang C."/>
            <person name="Lipzen A."/>
            <person name="Lutzoni F."/>
            <person name="Magnuson J."/>
            <person name="Mondo S."/>
            <person name="Nolan M."/>
            <person name="Ohm R."/>
            <person name="Pangilinan J."/>
            <person name="Park H.-J."/>
            <person name="Ramirez L."/>
            <person name="Alfaro M."/>
            <person name="Sun H."/>
            <person name="Tritt A."/>
            <person name="Yoshinaga Y."/>
            <person name="Zwiers L.-H."/>
            <person name="Turgeon B."/>
            <person name="Goodwin S."/>
            <person name="Spatafora J."/>
            <person name="Crous P."/>
            <person name="Grigoriev I."/>
        </authorList>
    </citation>
    <scope>NUCLEOTIDE SEQUENCE</scope>
    <source>
        <strain evidence="3">CBS 473.64</strain>
    </source>
</reference>
<evidence type="ECO:0000313" key="3">
    <source>
        <dbReference type="EMBL" id="KAF2639439.1"/>
    </source>
</evidence>
<keyword evidence="2" id="KW-0812">Transmembrane</keyword>
<gene>
    <name evidence="3" type="ORF">P280DRAFT_526850</name>
</gene>
<dbReference type="Proteomes" id="UP000799753">
    <property type="component" value="Unassembled WGS sequence"/>
</dbReference>
<sequence>MAPFITRSDDYEYQPNTSVPLNAGYIAAGLFGFAILCFFGLYIYQCTTGGSPLKRLGAWAGKKPKKNEGTIREGDVERGVEVQPQLAPVTSFGAGRHYGLQPPAPAVLSNRS</sequence>
<proteinExistence type="predicted"/>
<dbReference type="EMBL" id="MU006786">
    <property type="protein sequence ID" value="KAF2639439.1"/>
    <property type="molecule type" value="Genomic_DNA"/>
</dbReference>
<name>A0A6A6RV31_9PLEO</name>
<feature type="region of interest" description="Disordered" evidence="1">
    <location>
        <begin position="93"/>
        <end position="112"/>
    </location>
</feature>
<evidence type="ECO:0000313" key="4">
    <source>
        <dbReference type="Proteomes" id="UP000799753"/>
    </source>
</evidence>
<feature type="transmembrane region" description="Helical" evidence="2">
    <location>
        <begin position="23"/>
        <end position="44"/>
    </location>
</feature>
<protein>
    <submittedName>
        <fullName evidence="3">Uncharacterized protein</fullName>
    </submittedName>
</protein>
<organism evidence="3 4">
    <name type="scientific">Massarina eburnea CBS 473.64</name>
    <dbReference type="NCBI Taxonomy" id="1395130"/>
    <lineage>
        <taxon>Eukaryota</taxon>
        <taxon>Fungi</taxon>
        <taxon>Dikarya</taxon>
        <taxon>Ascomycota</taxon>
        <taxon>Pezizomycotina</taxon>
        <taxon>Dothideomycetes</taxon>
        <taxon>Pleosporomycetidae</taxon>
        <taxon>Pleosporales</taxon>
        <taxon>Massarineae</taxon>
        <taxon>Massarinaceae</taxon>
        <taxon>Massarina</taxon>
    </lineage>
</organism>
<dbReference type="AlphaFoldDB" id="A0A6A6RV31"/>
<evidence type="ECO:0000256" key="1">
    <source>
        <dbReference type="SAM" id="MobiDB-lite"/>
    </source>
</evidence>
<accession>A0A6A6RV31</accession>
<keyword evidence="2" id="KW-1133">Transmembrane helix</keyword>
<keyword evidence="4" id="KW-1185">Reference proteome</keyword>
<evidence type="ECO:0000256" key="2">
    <source>
        <dbReference type="SAM" id="Phobius"/>
    </source>
</evidence>
<keyword evidence="2" id="KW-0472">Membrane</keyword>